<keyword evidence="7" id="KW-0496">Mitochondrion</keyword>
<keyword evidence="8 9" id="KW-0472">Membrane</keyword>
<protein>
    <recommendedName>
        <fullName evidence="3">Transmembrane protein 186</fullName>
    </recommendedName>
</protein>
<evidence type="ECO:0000256" key="4">
    <source>
        <dbReference type="ARBA" id="ARBA00022692"/>
    </source>
</evidence>
<dbReference type="GO" id="GO:0005743">
    <property type="term" value="C:mitochondrial inner membrane"/>
    <property type="evidence" value="ECO:0007669"/>
    <property type="project" value="UniProtKB-SubCell"/>
</dbReference>
<organism evidence="10 11">
    <name type="scientific">Mythimna separata</name>
    <name type="common">Oriental armyworm</name>
    <name type="synonym">Pseudaletia separata</name>
    <dbReference type="NCBI Taxonomy" id="271217"/>
    <lineage>
        <taxon>Eukaryota</taxon>
        <taxon>Metazoa</taxon>
        <taxon>Ecdysozoa</taxon>
        <taxon>Arthropoda</taxon>
        <taxon>Hexapoda</taxon>
        <taxon>Insecta</taxon>
        <taxon>Pterygota</taxon>
        <taxon>Neoptera</taxon>
        <taxon>Endopterygota</taxon>
        <taxon>Lepidoptera</taxon>
        <taxon>Glossata</taxon>
        <taxon>Ditrysia</taxon>
        <taxon>Noctuoidea</taxon>
        <taxon>Noctuidae</taxon>
        <taxon>Noctuinae</taxon>
        <taxon>Hadenini</taxon>
        <taxon>Mythimna</taxon>
    </lineage>
</organism>
<keyword evidence="6 9" id="KW-1133">Transmembrane helix</keyword>
<dbReference type="InterPro" id="IPR026571">
    <property type="entry name" value="Tmem186"/>
</dbReference>
<dbReference type="AlphaFoldDB" id="A0AAD8DX81"/>
<dbReference type="PANTHER" id="PTHR13603">
    <property type="entry name" value="TRANSMEMBRANE PROTEIN 186"/>
    <property type="match status" value="1"/>
</dbReference>
<gene>
    <name evidence="10" type="ORF">PYW07_017153</name>
</gene>
<keyword evidence="4 9" id="KW-0812">Transmembrane</keyword>
<comment type="caution">
    <text evidence="10">The sequence shown here is derived from an EMBL/GenBank/DDBJ whole genome shotgun (WGS) entry which is preliminary data.</text>
</comment>
<evidence type="ECO:0000256" key="6">
    <source>
        <dbReference type="ARBA" id="ARBA00022989"/>
    </source>
</evidence>
<dbReference type="Proteomes" id="UP001231518">
    <property type="component" value="Chromosome 9"/>
</dbReference>
<keyword evidence="5" id="KW-0999">Mitochondrion inner membrane</keyword>
<proteinExistence type="inferred from homology"/>
<evidence type="ECO:0000256" key="2">
    <source>
        <dbReference type="ARBA" id="ARBA00007020"/>
    </source>
</evidence>
<evidence type="ECO:0000256" key="1">
    <source>
        <dbReference type="ARBA" id="ARBA00004448"/>
    </source>
</evidence>
<evidence type="ECO:0000313" key="11">
    <source>
        <dbReference type="Proteomes" id="UP001231518"/>
    </source>
</evidence>
<feature type="transmembrane region" description="Helical" evidence="9">
    <location>
        <begin position="83"/>
        <end position="106"/>
    </location>
</feature>
<reference evidence="10" key="1">
    <citation type="submission" date="2023-03" db="EMBL/GenBank/DDBJ databases">
        <title>Chromosome-level genomes of two armyworms, Mythimna separata and Mythimna loreyi, provide insights into the biosynthesis and reception of sex pheromones.</title>
        <authorList>
            <person name="Zhao H."/>
        </authorList>
    </citation>
    <scope>NUCLEOTIDE SEQUENCE</scope>
    <source>
        <strain evidence="10">BeijingLab</strain>
        <tissue evidence="10">Pupa</tissue>
    </source>
</reference>
<evidence type="ECO:0000256" key="9">
    <source>
        <dbReference type="SAM" id="Phobius"/>
    </source>
</evidence>
<comment type="subcellular location">
    <subcellularLocation>
        <location evidence="1">Mitochondrion inner membrane</location>
        <topology evidence="1">Multi-pass membrane protein</topology>
    </subcellularLocation>
</comment>
<evidence type="ECO:0000256" key="5">
    <source>
        <dbReference type="ARBA" id="ARBA00022792"/>
    </source>
</evidence>
<sequence length="189" mass="21285">MLKLILGSRKYNISNRRCCSTAKENVNPPNPEQCPSIYETVFSFPFVRYIAAFNRLKVYHLTGTSLAVPGCGLMEIFEVLPQGAFFTAAYIGITGTAVLSLASLPFRNIIGYLYLRVDDKKVKISSVDFWGKRKDRIVNVDDWFPLLDLEPKATDALYLTPVLADGTKYKLFVKFGNVLNSKRMGQVLE</sequence>
<comment type="similarity">
    <text evidence="2">Belongs to the TMEM186 family.</text>
</comment>
<keyword evidence="11" id="KW-1185">Reference proteome</keyword>
<feature type="transmembrane region" description="Helical" evidence="9">
    <location>
        <begin position="58"/>
        <end position="77"/>
    </location>
</feature>
<dbReference type="EMBL" id="JARGEI010000006">
    <property type="protein sequence ID" value="KAJ8730115.1"/>
    <property type="molecule type" value="Genomic_DNA"/>
</dbReference>
<evidence type="ECO:0000256" key="3">
    <source>
        <dbReference type="ARBA" id="ARBA00014604"/>
    </source>
</evidence>
<name>A0AAD8DX81_MYTSE</name>
<evidence type="ECO:0000256" key="7">
    <source>
        <dbReference type="ARBA" id="ARBA00023128"/>
    </source>
</evidence>
<evidence type="ECO:0000256" key="8">
    <source>
        <dbReference type="ARBA" id="ARBA00023136"/>
    </source>
</evidence>
<dbReference type="PANTHER" id="PTHR13603:SF1">
    <property type="entry name" value="TRANSMEMBRANE PROTEIN 186"/>
    <property type="match status" value="1"/>
</dbReference>
<accession>A0AAD8DX81</accession>
<evidence type="ECO:0000313" key="10">
    <source>
        <dbReference type="EMBL" id="KAJ8730115.1"/>
    </source>
</evidence>